<accession>A0ACC6TDS6</accession>
<comment type="caution">
    <text evidence="1">The sequence shown here is derived from an EMBL/GenBank/DDBJ whole genome shotgun (WGS) entry which is preliminary data.</text>
</comment>
<organism evidence="1 2">
    <name type="scientific">Arthrobacter nitrophenolicus</name>
    <dbReference type="NCBI Taxonomy" id="683150"/>
    <lineage>
        <taxon>Bacteria</taxon>
        <taxon>Bacillati</taxon>
        <taxon>Actinomycetota</taxon>
        <taxon>Actinomycetes</taxon>
        <taxon>Micrococcales</taxon>
        <taxon>Micrococcaceae</taxon>
        <taxon>Arthrobacter</taxon>
    </lineage>
</organism>
<keyword evidence="1" id="KW-0808">Transferase</keyword>
<gene>
    <name evidence="1" type="ORF">ABIC98_001432</name>
</gene>
<evidence type="ECO:0000313" key="2">
    <source>
        <dbReference type="Proteomes" id="UP001549207"/>
    </source>
</evidence>
<dbReference type="EMBL" id="JBEPNJ010000004">
    <property type="protein sequence ID" value="MET3771795.1"/>
    <property type="molecule type" value="Genomic_DNA"/>
</dbReference>
<reference evidence="1" key="1">
    <citation type="submission" date="2024-06" db="EMBL/GenBank/DDBJ databases">
        <title>Genomic Encyclopedia of Type Strains, Phase IV (KMG-IV): sequencing the most valuable type-strain genomes for metagenomic binning, comparative biology and taxonomic classification.</title>
        <authorList>
            <person name="Goeker M."/>
        </authorList>
    </citation>
    <scope>NUCLEOTIDE SEQUENCE</scope>
    <source>
        <strain evidence="1">SJCon</strain>
    </source>
</reference>
<sequence>MCAASGWPDFTSALFLGQHHPSAGLRPWNEFTTGVPAVLRELPAAKELASTVARRQQAEAGLVARSALHGMMDVLQALPRPGDLLLVDGGAYPLTQWACNAAAARGVRVVTFPHFRPPAVVPSTRSSPSTRTWLVTDGWCQGCGRPAPLGLMRAAVEGTGGQVVVDDSLAFGVLGQRDSDGGFGDGTGTARWQGLTHDGVVWLGSLAKAYGTPVTVITGDRGAISRVARRGGNRLHSSPPSAADLGAGLSALRNARIPGLRDRLWRLTRWLRQALRNLGLIPHGLPFPVVGVHVDPPLLAREWRAGLAARGLQVLVQLPRCRPGALLSAVVRADHSQADLDRLVRGLALVARDRRAA</sequence>
<protein>
    <submittedName>
        <fullName evidence="1">8-amino-7-oxononanoate synthase</fullName>
        <ecNumber evidence="1">2.3.1.47</ecNumber>
    </submittedName>
</protein>
<name>A0ACC6TDS6_9MICC</name>
<dbReference type="Proteomes" id="UP001549207">
    <property type="component" value="Unassembled WGS sequence"/>
</dbReference>
<keyword evidence="1" id="KW-0012">Acyltransferase</keyword>
<keyword evidence="2" id="KW-1185">Reference proteome</keyword>
<dbReference type="EC" id="2.3.1.47" evidence="1"/>
<proteinExistence type="predicted"/>
<evidence type="ECO:0000313" key="1">
    <source>
        <dbReference type="EMBL" id="MET3771795.1"/>
    </source>
</evidence>